<protein>
    <submittedName>
        <fullName evidence="2">Branched-subunit amino acid transport protein</fullName>
    </submittedName>
</protein>
<evidence type="ECO:0000256" key="1">
    <source>
        <dbReference type="SAM" id="Phobius"/>
    </source>
</evidence>
<feature type="transmembrane region" description="Helical" evidence="1">
    <location>
        <begin position="42"/>
        <end position="61"/>
    </location>
</feature>
<keyword evidence="1" id="KW-0812">Transmembrane</keyword>
<keyword evidence="1" id="KW-0472">Membrane</keyword>
<feature type="transmembrane region" description="Helical" evidence="1">
    <location>
        <begin position="6"/>
        <end position="30"/>
    </location>
</feature>
<evidence type="ECO:0000313" key="3">
    <source>
        <dbReference type="Proteomes" id="UP000245708"/>
    </source>
</evidence>
<dbReference type="InterPro" id="IPR008407">
    <property type="entry name" value="Brnchd-chn_aa_trnsp_AzlD"/>
</dbReference>
<proteinExistence type="predicted"/>
<reference evidence="2 3" key="1">
    <citation type="submission" date="2018-05" db="EMBL/GenBank/DDBJ databases">
        <title>Genomic Encyclopedia of Type Strains, Phase IV (KMG-IV): sequencing the most valuable type-strain genomes for metagenomic binning, comparative biology and taxonomic classification.</title>
        <authorList>
            <person name="Goeker M."/>
        </authorList>
    </citation>
    <scope>NUCLEOTIDE SEQUENCE [LARGE SCALE GENOMIC DNA]</scope>
    <source>
        <strain evidence="2 3">DSM 16097</strain>
    </source>
</reference>
<dbReference type="AlphaFoldDB" id="A0A316GH84"/>
<sequence>MNYTPADLWFIILALGLGTFLIRFSFLGILGDRQLPPWLLRHLRYTAVGILPAMVTPLILWPEATGGQLDPVRIIAAALALGVGLWTKNAIWAIVAGMATLWGLGFIVP</sequence>
<accession>A0A316GH84</accession>
<keyword evidence="1" id="KW-1133">Transmembrane helix</keyword>
<evidence type="ECO:0000313" key="2">
    <source>
        <dbReference type="EMBL" id="PWK60206.1"/>
    </source>
</evidence>
<dbReference type="Pfam" id="PF05437">
    <property type="entry name" value="AzlD"/>
    <property type="match status" value="1"/>
</dbReference>
<organism evidence="2 3">
    <name type="scientific">Roseicyclus mahoneyensis</name>
    <dbReference type="NCBI Taxonomy" id="164332"/>
    <lineage>
        <taxon>Bacteria</taxon>
        <taxon>Pseudomonadati</taxon>
        <taxon>Pseudomonadota</taxon>
        <taxon>Alphaproteobacteria</taxon>
        <taxon>Rhodobacterales</taxon>
        <taxon>Roseobacteraceae</taxon>
        <taxon>Roseicyclus</taxon>
    </lineage>
</organism>
<keyword evidence="3" id="KW-1185">Reference proteome</keyword>
<dbReference type="EMBL" id="QGGW01000005">
    <property type="protein sequence ID" value="PWK60206.1"/>
    <property type="molecule type" value="Genomic_DNA"/>
</dbReference>
<gene>
    <name evidence="2" type="ORF">C7455_105190</name>
</gene>
<dbReference type="RefSeq" id="WP_109668508.1">
    <property type="nucleotide sequence ID" value="NZ_QGGW01000005.1"/>
</dbReference>
<dbReference type="OrthoDB" id="6119856at2"/>
<comment type="caution">
    <text evidence="2">The sequence shown here is derived from an EMBL/GenBank/DDBJ whole genome shotgun (WGS) entry which is preliminary data.</text>
</comment>
<name>A0A316GH84_9RHOB</name>
<dbReference type="Proteomes" id="UP000245708">
    <property type="component" value="Unassembled WGS sequence"/>
</dbReference>